<feature type="binding site" evidence="6">
    <location>
        <position position="523"/>
    </location>
    <ligand>
        <name>Zn(2+)</name>
        <dbReference type="ChEBI" id="CHEBI:29105"/>
    </ligand>
</feature>
<feature type="binding site" evidence="6">
    <location>
        <position position="345"/>
    </location>
    <ligand>
        <name>Zn(2+)</name>
        <dbReference type="ChEBI" id="CHEBI:29105"/>
    </ligand>
</feature>
<dbReference type="Proteomes" id="UP001597059">
    <property type="component" value="Unassembled WGS sequence"/>
</dbReference>
<protein>
    <recommendedName>
        <fullName evidence="6">Probable inorganic carbon transporter subunit DabA</fullName>
    </recommendedName>
</protein>
<keyword evidence="3 6" id="KW-0479">Metal-binding</keyword>
<reference evidence="8" key="1">
    <citation type="journal article" date="2019" name="Int. J. Syst. Evol. Microbiol.">
        <title>The Global Catalogue of Microorganisms (GCM) 10K type strain sequencing project: providing services to taxonomists for standard genome sequencing and annotation.</title>
        <authorList>
            <consortium name="The Broad Institute Genomics Platform"/>
            <consortium name="The Broad Institute Genome Sequencing Center for Infectious Disease"/>
            <person name="Wu L."/>
            <person name="Ma J."/>
        </authorList>
    </citation>
    <scope>NUCLEOTIDE SEQUENCE [LARGE SCALE GENOMIC DNA]</scope>
    <source>
        <strain evidence="8">JCM 30774</strain>
    </source>
</reference>
<evidence type="ECO:0000256" key="4">
    <source>
        <dbReference type="ARBA" id="ARBA00022833"/>
    </source>
</evidence>
<accession>A0ABW4AYU6</accession>
<evidence type="ECO:0000313" key="7">
    <source>
        <dbReference type="EMBL" id="MFD1382739.1"/>
    </source>
</evidence>
<evidence type="ECO:0000256" key="1">
    <source>
        <dbReference type="ARBA" id="ARBA00022448"/>
    </source>
</evidence>
<feature type="binding site" evidence="6">
    <location>
        <position position="343"/>
    </location>
    <ligand>
        <name>Zn(2+)</name>
        <dbReference type="ChEBI" id="CHEBI:29105"/>
    </ligand>
</feature>
<comment type="subunit">
    <text evidence="6">Forms a complex with DabB.</text>
</comment>
<dbReference type="Pfam" id="PF10070">
    <property type="entry name" value="DabA"/>
    <property type="match status" value="1"/>
</dbReference>
<gene>
    <name evidence="6" type="primary">dabA</name>
    <name evidence="7" type="ORF">ACFQ45_05155</name>
</gene>
<organism evidence="7 8">
    <name type="scientific">Rhodanobacter aciditrophus</name>
    <dbReference type="NCBI Taxonomy" id="1623218"/>
    <lineage>
        <taxon>Bacteria</taxon>
        <taxon>Pseudomonadati</taxon>
        <taxon>Pseudomonadota</taxon>
        <taxon>Gammaproteobacteria</taxon>
        <taxon>Lysobacterales</taxon>
        <taxon>Rhodanobacteraceae</taxon>
        <taxon>Rhodanobacter</taxon>
    </lineage>
</organism>
<keyword evidence="1 6" id="KW-0813">Transport</keyword>
<comment type="caution">
    <text evidence="7">The sequence shown here is derived from an EMBL/GenBank/DDBJ whole genome shotgun (WGS) entry which is preliminary data.</text>
</comment>
<feature type="binding site" evidence="6">
    <location>
        <position position="508"/>
    </location>
    <ligand>
        <name>Zn(2+)</name>
        <dbReference type="ChEBI" id="CHEBI:29105"/>
    </ligand>
</feature>
<keyword evidence="4 6" id="KW-0862">Zinc</keyword>
<comment type="cofactor">
    <cofactor evidence="6">
        <name>Zn(2+)</name>
        <dbReference type="ChEBI" id="CHEBI:29105"/>
    </cofactor>
</comment>
<comment type="similarity">
    <text evidence="6">Belongs to the inorganic carbon transporter (TC 9.A.2) DabA family.</text>
</comment>
<comment type="function">
    <text evidence="6">Part of an energy-coupled inorganic carbon pump.</text>
</comment>
<dbReference type="HAMAP" id="MF_01871">
    <property type="entry name" value="DabA"/>
    <property type="match status" value="1"/>
</dbReference>
<dbReference type="EMBL" id="JBHTMN010000006">
    <property type="protein sequence ID" value="MFD1382739.1"/>
    <property type="molecule type" value="Genomic_DNA"/>
</dbReference>
<dbReference type="InterPro" id="IPR018752">
    <property type="entry name" value="DabA"/>
</dbReference>
<evidence type="ECO:0000256" key="2">
    <source>
        <dbReference type="ARBA" id="ARBA00022475"/>
    </source>
</evidence>
<comment type="subcellular location">
    <subcellularLocation>
        <location evidence="6">Cell membrane</location>
        <topology evidence="6">Peripheral membrane protein</topology>
    </subcellularLocation>
</comment>
<evidence type="ECO:0000256" key="5">
    <source>
        <dbReference type="ARBA" id="ARBA00023136"/>
    </source>
</evidence>
<dbReference type="RefSeq" id="WP_377365914.1">
    <property type="nucleotide sequence ID" value="NZ_JBHTMN010000006.1"/>
</dbReference>
<dbReference type="PANTHER" id="PTHR38344:SF1">
    <property type="entry name" value="INORGANIC CARBON TRANSPORTER SUBUNIT DABA-RELATED"/>
    <property type="match status" value="1"/>
</dbReference>
<evidence type="ECO:0000313" key="8">
    <source>
        <dbReference type="Proteomes" id="UP001597059"/>
    </source>
</evidence>
<keyword evidence="5 6" id="KW-0472">Membrane</keyword>
<keyword evidence="2 6" id="KW-1003">Cell membrane</keyword>
<proteinExistence type="inferred from homology"/>
<name>A0ABW4AYU6_9GAMM</name>
<keyword evidence="8" id="KW-1185">Reference proteome</keyword>
<dbReference type="PANTHER" id="PTHR38344">
    <property type="entry name" value="UPF0753 PROTEIN AQ_863"/>
    <property type="match status" value="1"/>
</dbReference>
<sequence>MEASTSKSLSESQQQALSIATQSIAPNWPLDRMIAVNPLWQRIDHHFNQVAADVSWLASARCHMDQATYYAWYKDGRIDDSALEKAAAEYDLELRGDELMGYLITPEKRPDSWRNIADWADLSRSENKMSWHDEITHQISQFCAAHYQQQRPMLQRQYREQSMNLYQHWLYITRQDRGLSIIMSEDELNKEFDQLPENQEELIALVIKEFGLSDAALSLYCQALLLDINGWGAYLAYRRFEAEKSGSQDQDILSLLAIKLAWEWVVWRYMSRHHQDDFDILTQRWDNQLRNMHDLGGQHKIALLPQMIWARALELSEQTDLVKKLRSHHPEPANTPSMQAIFCIDVRSEVYRRALEQLSPNIETYGFAGFFGLPIEYQQAGTQSFRPQLPGLIAPSVQVFESHTDEELLNEASREASWHRWGSTAVATFSMVESMGWWYAFKMFKNTCLDLFSHQHAEEAAKPPKTVNWSLTRQGTALTVQDQAELAKGVLDVMGLKSFAETILLVGHGSNSRNNLQSAGLECGACGGQSGEINVRVLAQLLNDAGVREALRSLGYDLPDNTQFVPALHNTITDHVTCYLHPKQEGVIHWLQQATYFTQQERALDLDPKLMDMDKVERDHAYQLRAKDWSQTRPEWGLANNNAFVIAPRALTRGLDLQGRSFLHDYQADKDPDGSILERLLTAPMLVTHWINMQYNLSTTDNFKFGSGNKVLHNAVGEHIGLFEGNGGDLRIGLATQSIYDGERWMHTPERLNVFIHAPKDRIVELVKKHSVLSHLVDNEWLYLFQWQDQHIARLYEGDWQPM</sequence>
<evidence type="ECO:0000256" key="6">
    <source>
        <dbReference type="HAMAP-Rule" id="MF_01871"/>
    </source>
</evidence>
<evidence type="ECO:0000256" key="3">
    <source>
        <dbReference type="ARBA" id="ARBA00022723"/>
    </source>
</evidence>